<reference evidence="2 3" key="1">
    <citation type="submission" date="2019-06" db="EMBL/GenBank/DDBJ databases">
        <title>Sorghum-associated microbial communities from plants grown in Nebraska, USA.</title>
        <authorList>
            <person name="Schachtman D."/>
        </authorList>
    </citation>
    <scope>NUCLEOTIDE SEQUENCE [LARGE SCALE GENOMIC DNA]</scope>
    <source>
        <strain evidence="2 3">1225</strain>
    </source>
</reference>
<keyword evidence="3" id="KW-1185">Reference proteome</keyword>
<proteinExistence type="predicted"/>
<evidence type="ECO:0008006" key="4">
    <source>
        <dbReference type="Google" id="ProtNLM"/>
    </source>
</evidence>
<gene>
    <name evidence="2" type="ORF">FHW37_101660</name>
</gene>
<feature type="chain" id="PRO_5022141457" description="Lipoprotein" evidence="1">
    <location>
        <begin position="29"/>
        <end position="151"/>
    </location>
</feature>
<organism evidence="2 3">
    <name type="scientific">Neorhizobium alkalisoli</name>
    <dbReference type="NCBI Taxonomy" id="528178"/>
    <lineage>
        <taxon>Bacteria</taxon>
        <taxon>Pseudomonadati</taxon>
        <taxon>Pseudomonadota</taxon>
        <taxon>Alphaproteobacteria</taxon>
        <taxon>Hyphomicrobiales</taxon>
        <taxon>Rhizobiaceae</taxon>
        <taxon>Rhizobium/Agrobacterium group</taxon>
        <taxon>Neorhizobium</taxon>
    </lineage>
</organism>
<evidence type="ECO:0000313" key="2">
    <source>
        <dbReference type="EMBL" id="TWF58856.1"/>
    </source>
</evidence>
<dbReference type="PROSITE" id="PS51257">
    <property type="entry name" value="PROKAR_LIPOPROTEIN"/>
    <property type="match status" value="1"/>
</dbReference>
<protein>
    <recommendedName>
        <fullName evidence="4">Lipoprotein</fullName>
    </recommendedName>
</protein>
<sequence>MTLDKQAPSKRRLGFAIIAMTGISLALASCETVSQTVQYKENNLAAAGFVVRPANTPARVAMLKRLPPNRFLMRSRGNTVSYVYADPVNCNCLYVGTQDAYNNYRQAQAQERIANRQLLAARTYADARWDWSGWGPDFPQFYGPFGPSYGW</sequence>
<dbReference type="Proteomes" id="UP000320653">
    <property type="component" value="Unassembled WGS sequence"/>
</dbReference>
<evidence type="ECO:0000256" key="1">
    <source>
        <dbReference type="SAM" id="SignalP"/>
    </source>
</evidence>
<dbReference type="AlphaFoldDB" id="A0A561R8B7"/>
<dbReference type="RefSeq" id="WP_210249262.1">
    <property type="nucleotide sequence ID" value="NZ_VIWP01000001.1"/>
</dbReference>
<comment type="caution">
    <text evidence="2">The sequence shown here is derived from an EMBL/GenBank/DDBJ whole genome shotgun (WGS) entry which is preliminary data.</text>
</comment>
<feature type="signal peptide" evidence="1">
    <location>
        <begin position="1"/>
        <end position="28"/>
    </location>
</feature>
<evidence type="ECO:0000313" key="3">
    <source>
        <dbReference type="Proteomes" id="UP000320653"/>
    </source>
</evidence>
<name>A0A561R8B7_9HYPH</name>
<accession>A0A561R8B7</accession>
<dbReference type="EMBL" id="VIWP01000001">
    <property type="protein sequence ID" value="TWF58856.1"/>
    <property type="molecule type" value="Genomic_DNA"/>
</dbReference>
<keyword evidence="1" id="KW-0732">Signal</keyword>